<name>A0A1U9NPW3_9BACT</name>
<gene>
    <name evidence="2" type="ORF">STSP2_02844</name>
</gene>
<dbReference type="EMBL" id="CP019791">
    <property type="protein sequence ID" value="AQT69650.1"/>
    <property type="molecule type" value="Genomic_DNA"/>
</dbReference>
<keyword evidence="3" id="KW-1185">Reference proteome</keyword>
<dbReference type="KEGG" id="alus:STSP2_02844"/>
<dbReference type="PROSITE" id="PS51257">
    <property type="entry name" value="PROKAR_LIPOPROTEIN"/>
    <property type="match status" value="1"/>
</dbReference>
<evidence type="ECO:0000313" key="3">
    <source>
        <dbReference type="Proteomes" id="UP000189674"/>
    </source>
</evidence>
<dbReference type="AlphaFoldDB" id="A0A1U9NPW3"/>
<feature type="signal peptide" evidence="1">
    <location>
        <begin position="1"/>
        <end position="23"/>
    </location>
</feature>
<dbReference type="OrthoDB" id="272922at2"/>
<evidence type="ECO:0000313" key="2">
    <source>
        <dbReference type="EMBL" id="AQT69650.1"/>
    </source>
</evidence>
<proteinExistence type="predicted"/>
<dbReference type="STRING" id="1936003.STSP2_02844"/>
<evidence type="ECO:0008006" key="4">
    <source>
        <dbReference type="Google" id="ProtNLM"/>
    </source>
</evidence>
<dbReference type="Proteomes" id="UP000189674">
    <property type="component" value="Chromosome"/>
</dbReference>
<feature type="chain" id="PRO_5012346510" description="DUF1570 domain-containing protein" evidence="1">
    <location>
        <begin position="24"/>
        <end position="348"/>
    </location>
</feature>
<sequence precursor="true">MKTKFVTFAVLALAILAMSGCSSQTGPRHSTSQPMTTPAGMIEYLDCVPALQNAQVWQNSYSDGLILNTEHYKVYTTLLDPLMLRQVPAFLESAHREYQKQTPATLETHSPFVIYLFKDREQWENFTKEFTGKQSDLYLKIQRGAYYLNGACVAYNIGRSRTFSVLGHEGWHQFNSRHFTYRLPSWLDEGLATLFEESSYINNRFVFRPNQNLGRLGSLRKTLIDENAIPLKTLLALNPGEVVHYQDSEDVMAFYAQAYALVRFLREDNYGQRYAQFQNLLSDAIEGTWPLSQDEQKIASNRNIPFTTSWNRYVSPKLFNQYIEGEIGLLQKDYSRFCRKIVYNIRLK</sequence>
<dbReference type="RefSeq" id="WP_146663319.1">
    <property type="nucleotide sequence ID" value="NZ_CP019791.1"/>
</dbReference>
<evidence type="ECO:0000256" key="1">
    <source>
        <dbReference type="SAM" id="SignalP"/>
    </source>
</evidence>
<accession>A0A1U9NPW3</accession>
<reference evidence="3" key="1">
    <citation type="submission" date="2017-02" db="EMBL/GenBank/DDBJ databases">
        <title>Comparative genomics and description of representatives of a novel lineage of planctomycetes thriving in anoxic sediments.</title>
        <authorList>
            <person name="Spring S."/>
            <person name="Bunk B."/>
            <person name="Sproer C."/>
        </authorList>
    </citation>
    <scope>NUCLEOTIDE SEQUENCE [LARGE SCALE GENOMIC DNA]</scope>
    <source>
        <strain evidence="3">ST-NAGAB-D1</strain>
    </source>
</reference>
<protein>
    <recommendedName>
        <fullName evidence="4">DUF1570 domain-containing protein</fullName>
    </recommendedName>
</protein>
<keyword evidence="1" id="KW-0732">Signal</keyword>
<organism evidence="2 3">
    <name type="scientific">Anaerohalosphaera lusitana</name>
    <dbReference type="NCBI Taxonomy" id="1936003"/>
    <lineage>
        <taxon>Bacteria</taxon>
        <taxon>Pseudomonadati</taxon>
        <taxon>Planctomycetota</taxon>
        <taxon>Phycisphaerae</taxon>
        <taxon>Sedimentisphaerales</taxon>
        <taxon>Anaerohalosphaeraceae</taxon>
        <taxon>Anaerohalosphaera</taxon>
    </lineage>
</organism>